<dbReference type="PROSITE" id="PS00211">
    <property type="entry name" value="ABC_TRANSPORTER_1"/>
    <property type="match status" value="1"/>
</dbReference>
<dbReference type="GO" id="GO:0005524">
    <property type="term" value="F:ATP binding"/>
    <property type="evidence" value="ECO:0007669"/>
    <property type="project" value="UniProtKB-KW"/>
</dbReference>
<feature type="domain" description="ABC transporter" evidence="11">
    <location>
        <begin position="275"/>
        <end position="500"/>
    </location>
</feature>
<evidence type="ECO:0000256" key="5">
    <source>
        <dbReference type="ARBA" id="ARBA00022737"/>
    </source>
</evidence>
<evidence type="ECO:0000256" key="4">
    <source>
        <dbReference type="ARBA" id="ARBA00022475"/>
    </source>
</evidence>
<dbReference type="AlphaFoldDB" id="A0A1H9U6V1"/>
<keyword evidence="7 12" id="KW-0067">ATP-binding</keyword>
<protein>
    <submittedName>
        <fullName evidence="12">Energy-coupling factor transport system ATP-binding protein</fullName>
    </submittedName>
</protein>
<gene>
    <name evidence="12" type="ORF">SAMN04487884_11767</name>
</gene>
<dbReference type="InterPro" id="IPR003593">
    <property type="entry name" value="AAA+_ATPase"/>
</dbReference>
<keyword evidence="6" id="KW-0547">Nucleotide-binding</keyword>
<reference evidence="12 13" key="1">
    <citation type="submission" date="2016-10" db="EMBL/GenBank/DDBJ databases">
        <authorList>
            <person name="de Groot N.N."/>
        </authorList>
    </citation>
    <scope>NUCLEOTIDE SEQUENCE [LARGE SCALE GENOMIC DNA]</scope>
    <source>
        <strain evidence="12 13">AR40</strain>
    </source>
</reference>
<dbReference type="OrthoDB" id="501320at2"/>
<evidence type="ECO:0000256" key="2">
    <source>
        <dbReference type="ARBA" id="ARBA00005417"/>
    </source>
</evidence>
<dbReference type="InterPro" id="IPR050095">
    <property type="entry name" value="ECF_ABC_transporter_ATP-bd"/>
</dbReference>
<evidence type="ECO:0000256" key="3">
    <source>
        <dbReference type="ARBA" id="ARBA00022448"/>
    </source>
</evidence>
<evidence type="ECO:0000256" key="7">
    <source>
        <dbReference type="ARBA" id="ARBA00022840"/>
    </source>
</evidence>
<comment type="function">
    <text evidence="10">Probably part of an ABC transporter complex. Responsible for energy coupling to the transport system.</text>
</comment>
<name>A0A1H9U6V1_BUTFI</name>
<evidence type="ECO:0000259" key="11">
    <source>
        <dbReference type="PROSITE" id="PS50893"/>
    </source>
</evidence>
<keyword evidence="3" id="KW-0813">Transport</keyword>
<dbReference type="CDD" id="cd03225">
    <property type="entry name" value="ABC_cobalt_CbiO_domain1"/>
    <property type="match status" value="1"/>
</dbReference>
<dbReference type="PROSITE" id="PS50893">
    <property type="entry name" value="ABC_TRANSPORTER_2"/>
    <property type="match status" value="2"/>
</dbReference>
<evidence type="ECO:0000256" key="9">
    <source>
        <dbReference type="ARBA" id="ARBA00023136"/>
    </source>
</evidence>
<dbReference type="PANTHER" id="PTHR43553:SF23">
    <property type="entry name" value="ABC TRANSPORTER ATP-BINDING COMPONENT"/>
    <property type="match status" value="1"/>
</dbReference>
<organism evidence="12 13">
    <name type="scientific">Butyrivibrio fibrisolvens</name>
    <dbReference type="NCBI Taxonomy" id="831"/>
    <lineage>
        <taxon>Bacteria</taxon>
        <taxon>Bacillati</taxon>
        <taxon>Bacillota</taxon>
        <taxon>Clostridia</taxon>
        <taxon>Lachnospirales</taxon>
        <taxon>Lachnospiraceae</taxon>
        <taxon>Butyrivibrio</taxon>
    </lineage>
</organism>
<evidence type="ECO:0000256" key="1">
    <source>
        <dbReference type="ARBA" id="ARBA00004202"/>
    </source>
</evidence>
<evidence type="ECO:0000256" key="8">
    <source>
        <dbReference type="ARBA" id="ARBA00022967"/>
    </source>
</evidence>
<dbReference type="PANTHER" id="PTHR43553">
    <property type="entry name" value="HEAVY METAL TRANSPORTER"/>
    <property type="match status" value="1"/>
</dbReference>
<dbReference type="Pfam" id="PF00005">
    <property type="entry name" value="ABC_tran"/>
    <property type="match status" value="2"/>
</dbReference>
<dbReference type="EMBL" id="FOGJ01000017">
    <property type="protein sequence ID" value="SES04877.1"/>
    <property type="molecule type" value="Genomic_DNA"/>
</dbReference>
<dbReference type="SMART" id="SM00382">
    <property type="entry name" value="AAA"/>
    <property type="match status" value="2"/>
</dbReference>
<dbReference type="GO" id="GO:0042626">
    <property type="term" value="F:ATPase-coupled transmembrane transporter activity"/>
    <property type="evidence" value="ECO:0007669"/>
    <property type="project" value="TreeGrafter"/>
</dbReference>
<evidence type="ECO:0000313" key="12">
    <source>
        <dbReference type="EMBL" id="SES04877.1"/>
    </source>
</evidence>
<dbReference type="InterPro" id="IPR027417">
    <property type="entry name" value="P-loop_NTPase"/>
</dbReference>
<sequence length="500" mass="55697">MKDIVKIDKVSFQYKGSSKGLLKDVSLSVKQGQTLLLCGASGSGKTTILRLINGLIPHYYLGDLKGVVNVAGFDIKNTQLYDLAGVVGTVFQNPRSQFFSVDTDGEIVFGPENIGLPAEDIKNRAADVIKDMNLYKLLGRSLFELSGGEKQKIACASVSALLPEIVLLDEPSSNLDVNAIKELKKAIEIWKTQGKTIIISEHRLWYLRDIVDRVIYMDSGSLKGDWEGKEFFALPDKTIRNLCLRPVNIEKKFIGNYLNIQDKESYEIKEDADFIELRDFFFSYKKKPYIFWRKKFDLADAKILSLNIPRLRLPRNAVIGVVGNNGTGKSTFLRCLCGLEKDCTGRVIINGIEYHGKKQLDISYMVMQDVNHQLFTDSVEAEVLLSMDKEDKERCNEILTQLGLDGLKDKHPMALSGGQKQRVAIASAMAAGAKILLFDEPTSGLDYLHMVKVAKMLKQLADSNKTVLVSTHDPELIKLCCDYVLQIDNGRAVGITLGSA</sequence>
<evidence type="ECO:0000313" key="13">
    <source>
        <dbReference type="Proteomes" id="UP000182584"/>
    </source>
</evidence>
<evidence type="ECO:0000256" key="10">
    <source>
        <dbReference type="ARBA" id="ARBA00025157"/>
    </source>
</evidence>
<dbReference type="InterPro" id="IPR017871">
    <property type="entry name" value="ABC_transporter-like_CS"/>
</dbReference>
<dbReference type="GO" id="GO:0016887">
    <property type="term" value="F:ATP hydrolysis activity"/>
    <property type="evidence" value="ECO:0007669"/>
    <property type="project" value="InterPro"/>
</dbReference>
<evidence type="ECO:0000256" key="6">
    <source>
        <dbReference type="ARBA" id="ARBA00022741"/>
    </source>
</evidence>
<keyword evidence="4" id="KW-1003">Cell membrane</keyword>
<dbReference type="Gene3D" id="3.40.50.300">
    <property type="entry name" value="P-loop containing nucleotide triphosphate hydrolases"/>
    <property type="match status" value="2"/>
</dbReference>
<keyword evidence="8" id="KW-1278">Translocase</keyword>
<accession>A0A1H9U6V1</accession>
<feature type="domain" description="ABC transporter" evidence="11">
    <location>
        <begin position="5"/>
        <end position="244"/>
    </location>
</feature>
<dbReference type="InterPro" id="IPR015856">
    <property type="entry name" value="ABC_transpr_CbiO/EcfA_su"/>
</dbReference>
<keyword evidence="5" id="KW-0677">Repeat</keyword>
<dbReference type="Proteomes" id="UP000182584">
    <property type="component" value="Unassembled WGS sequence"/>
</dbReference>
<dbReference type="SUPFAM" id="SSF52540">
    <property type="entry name" value="P-loop containing nucleoside triphosphate hydrolases"/>
    <property type="match status" value="2"/>
</dbReference>
<keyword evidence="9" id="KW-0472">Membrane</keyword>
<dbReference type="RefSeq" id="WP_074756917.1">
    <property type="nucleotide sequence ID" value="NZ_FOGJ01000017.1"/>
</dbReference>
<dbReference type="GO" id="GO:0043190">
    <property type="term" value="C:ATP-binding cassette (ABC) transporter complex"/>
    <property type="evidence" value="ECO:0007669"/>
    <property type="project" value="TreeGrafter"/>
</dbReference>
<proteinExistence type="inferred from homology"/>
<dbReference type="InterPro" id="IPR003439">
    <property type="entry name" value="ABC_transporter-like_ATP-bd"/>
</dbReference>
<comment type="similarity">
    <text evidence="2">Belongs to the ABC transporter superfamily.</text>
</comment>
<comment type="subcellular location">
    <subcellularLocation>
        <location evidence="1">Cell membrane</location>
        <topology evidence="1">Peripheral membrane protein</topology>
    </subcellularLocation>
</comment>